<dbReference type="Gene3D" id="1.10.10.60">
    <property type="entry name" value="Homeodomain-like"/>
    <property type="match status" value="1"/>
</dbReference>
<keyword evidence="7 11" id="KW-0238">DNA-binding</keyword>
<keyword evidence="2 12" id="KW-0479">Metal-binding</keyword>
<feature type="domain" description="Homeobox" evidence="16">
    <location>
        <begin position="300"/>
        <end position="345"/>
    </location>
</feature>
<keyword evidence="18" id="KW-1185">Reference proteome</keyword>
<feature type="domain" description="LIM zinc-binding" evidence="15">
    <location>
        <begin position="159"/>
        <end position="221"/>
    </location>
</feature>
<dbReference type="AlphaFoldDB" id="A0A9Q0XXB5"/>
<dbReference type="OrthoDB" id="125004at2759"/>
<dbReference type="EMBL" id="JAPFRF010000005">
    <property type="protein sequence ID" value="KAJ7332583.1"/>
    <property type="molecule type" value="Genomic_DNA"/>
</dbReference>
<dbReference type="FunFam" id="2.10.110.10:FF:000023">
    <property type="entry name" value="LIM homeobox 6"/>
    <property type="match status" value="1"/>
</dbReference>
<keyword evidence="9" id="KW-0804">Transcription</keyword>
<evidence type="ECO:0000256" key="13">
    <source>
        <dbReference type="RuleBase" id="RU000682"/>
    </source>
</evidence>
<dbReference type="CDD" id="cd09381">
    <property type="entry name" value="LIM1_Lhx7_Lhx8"/>
    <property type="match status" value="1"/>
</dbReference>
<dbReference type="PROSITE" id="PS00027">
    <property type="entry name" value="HOMEOBOX_1"/>
    <property type="match status" value="1"/>
</dbReference>
<evidence type="ECO:0000256" key="2">
    <source>
        <dbReference type="ARBA" id="ARBA00022723"/>
    </source>
</evidence>
<sequence>MYWKSNQMFVCKLDDKDVPALRLATEKLPRLMAEECGRVATAAAAVAGTRRKSAGETGLMSPEAPGDEDSCSSSTPLSPSSSPRSLASGSGGCAPSKCVCNSCGLEIIDKYLLKVNDLCWHVRCLSCSVCRTSLGRHTSCYIKDKDIFCKLDYFRRYGTRCSRCGRHIHSTDWVRRAKGNVYHLACFACFSCKRQLSTGEEFALVEEKVLCRVHYDCMLDNLKREVENGNGISVEGALLTEQDVNHPKPAKRARTSFTADQLQKKMTGETKGKYSCKLKTTEPRILPKHLQMDQSKGAREVMQAQFAQDNNPDAQTLQKLAERTGLSRRVIQVWFQNCRARHKKHVSPNHSSTTPVTTVQPSRLSPPMLEEMAYSAYVPQDGTMLTALHSYMDAHSPSALGLQPLLPHSMTQLPISHS</sequence>
<dbReference type="FunFam" id="2.10.110.10:FF:000031">
    <property type="entry name" value="LIM homeobox 6, isoform CRA_b"/>
    <property type="match status" value="1"/>
</dbReference>
<evidence type="ECO:0000256" key="12">
    <source>
        <dbReference type="PROSITE-ProRule" id="PRU00125"/>
    </source>
</evidence>
<evidence type="ECO:0000256" key="11">
    <source>
        <dbReference type="PROSITE-ProRule" id="PRU00108"/>
    </source>
</evidence>
<accession>A0A9Q0XXB5</accession>
<name>A0A9Q0XXB5_9SAUR</name>
<keyword evidence="8 11" id="KW-0371">Homeobox</keyword>
<reference evidence="17" key="1">
    <citation type="journal article" date="2023" name="DNA Res.">
        <title>Chromosome-level genome assembly of Phrynocephalus forsythii using third-generation DNA sequencing and Hi-C analysis.</title>
        <authorList>
            <person name="Qi Y."/>
            <person name="Zhao W."/>
            <person name="Zhao Y."/>
            <person name="Niu C."/>
            <person name="Cao S."/>
            <person name="Zhang Y."/>
        </authorList>
    </citation>
    <scope>NUCLEOTIDE SEQUENCE</scope>
    <source>
        <tissue evidence="17">Muscle</tissue>
    </source>
</reference>
<dbReference type="PROSITE" id="PS50023">
    <property type="entry name" value="LIM_DOMAIN_2"/>
    <property type="match status" value="2"/>
</dbReference>
<comment type="caution">
    <text evidence="17">The sequence shown here is derived from an EMBL/GenBank/DDBJ whole genome shotgun (WGS) entry which is preliminary data.</text>
</comment>
<evidence type="ECO:0000313" key="18">
    <source>
        <dbReference type="Proteomes" id="UP001142489"/>
    </source>
</evidence>
<dbReference type="PANTHER" id="PTHR24208">
    <property type="entry name" value="LIM/HOMEOBOX PROTEIN LHX"/>
    <property type="match status" value="1"/>
</dbReference>
<dbReference type="Proteomes" id="UP001142489">
    <property type="component" value="Unassembled WGS sequence"/>
</dbReference>
<evidence type="ECO:0000256" key="5">
    <source>
        <dbReference type="ARBA" id="ARBA00023015"/>
    </source>
</evidence>
<dbReference type="Pfam" id="PF00046">
    <property type="entry name" value="Homeodomain"/>
    <property type="match status" value="1"/>
</dbReference>
<evidence type="ECO:0000256" key="4">
    <source>
        <dbReference type="ARBA" id="ARBA00022833"/>
    </source>
</evidence>
<protein>
    <recommendedName>
        <fullName evidence="19">LIM homeobox 8</fullName>
    </recommendedName>
</protein>
<feature type="compositionally biased region" description="Low complexity" evidence="14">
    <location>
        <begin position="351"/>
        <end position="362"/>
    </location>
</feature>
<evidence type="ECO:0000256" key="10">
    <source>
        <dbReference type="ARBA" id="ARBA00023242"/>
    </source>
</evidence>
<dbReference type="PROSITE" id="PS00478">
    <property type="entry name" value="LIM_DOMAIN_1"/>
    <property type="match status" value="1"/>
</dbReference>
<dbReference type="Gene3D" id="2.10.110.10">
    <property type="entry name" value="Cysteine Rich Protein"/>
    <property type="match status" value="2"/>
</dbReference>
<dbReference type="CDD" id="cd00086">
    <property type="entry name" value="homeodomain"/>
    <property type="match status" value="1"/>
</dbReference>
<dbReference type="InterPro" id="IPR009057">
    <property type="entry name" value="Homeodomain-like_sf"/>
</dbReference>
<dbReference type="GO" id="GO:0021884">
    <property type="term" value="P:forebrain neuron development"/>
    <property type="evidence" value="ECO:0007669"/>
    <property type="project" value="TreeGrafter"/>
</dbReference>
<dbReference type="SUPFAM" id="SSF57716">
    <property type="entry name" value="Glucocorticoid receptor-like (DNA-binding domain)"/>
    <property type="match status" value="2"/>
</dbReference>
<dbReference type="Pfam" id="PF00412">
    <property type="entry name" value="LIM"/>
    <property type="match status" value="2"/>
</dbReference>
<dbReference type="InterPro" id="IPR001356">
    <property type="entry name" value="HD"/>
</dbReference>
<evidence type="ECO:0000313" key="17">
    <source>
        <dbReference type="EMBL" id="KAJ7332583.1"/>
    </source>
</evidence>
<organism evidence="17 18">
    <name type="scientific">Phrynocephalus forsythii</name>
    <dbReference type="NCBI Taxonomy" id="171643"/>
    <lineage>
        <taxon>Eukaryota</taxon>
        <taxon>Metazoa</taxon>
        <taxon>Chordata</taxon>
        <taxon>Craniata</taxon>
        <taxon>Vertebrata</taxon>
        <taxon>Euteleostomi</taxon>
        <taxon>Lepidosauria</taxon>
        <taxon>Squamata</taxon>
        <taxon>Bifurcata</taxon>
        <taxon>Unidentata</taxon>
        <taxon>Episquamata</taxon>
        <taxon>Toxicofera</taxon>
        <taxon>Iguania</taxon>
        <taxon>Acrodonta</taxon>
        <taxon>Agamidae</taxon>
        <taxon>Agaminae</taxon>
        <taxon>Phrynocephalus</taxon>
    </lineage>
</organism>
<dbReference type="PROSITE" id="PS50071">
    <property type="entry name" value="HOMEOBOX_2"/>
    <property type="match status" value="1"/>
</dbReference>
<dbReference type="SUPFAM" id="SSF46689">
    <property type="entry name" value="Homeodomain-like"/>
    <property type="match status" value="1"/>
</dbReference>
<dbReference type="SMART" id="SM00132">
    <property type="entry name" value="LIM"/>
    <property type="match status" value="2"/>
</dbReference>
<dbReference type="CDD" id="cd09383">
    <property type="entry name" value="LIM2_Lhx7_Lhx8"/>
    <property type="match status" value="1"/>
</dbReference>
<evidence type="ECO:0000259" key="15">
    <source>
        <dbReference type="PROSITE" id="PS50023"/>
    </source>
</evidence>
<evidence type="ECO:0000256" key="9">
    <source>
        <dbReference type="ARBA" id="ARBA00023163"/>
    </source>
</evidence>
<evidence type="ECO:0000256" key="8">
    <source>
        <dbReference type="ARBA" id="ARBA00023155"/>
    </source>
</evidence>
<gene>
    <name evidence="17" type="ORF">JRQ81_014763</name>
</gene>
<feature type="domain" description="LIM zinc-binding" evidence="15">
    <location>
        <begin position="98"/>
        <end position="158"/>
    </location>
</feature>
<keyword evidence="6 12" id="KW-0440">LIM domain</keyword>
<feature type="region of interest" description="Disordered" evidence="14">
    <location>
        <begin position="51"/>
        <end position="83"/>
    </location>
</feature>
<evidence type="ECO:0000256" key="3">
    <source>
        <dbReference type="ARBA" id="ARBA00022737"/>
    </source>
</evidence>
<evidence type="ECO:0000256" key="1">
    <source>
        <dbReference type="ARBA" id="ARBA00004123"/>
    </source>
</evidence>
<evidence type="ECO:0008006" key="19">
    <source>
        <dbReference type="Google" id="ProtNLM"/>
    </source>
</evidence>
<dbReference type="GO" id="GO:0000977">
    <property type="term" value="F:RNA polymerase II transcription regulatory region sequence-specific DNA binding"/>
    <property type="evidence" value="ECO:0007669"/>
    <property type="project" value="TreeGrafter"/>
</dbReference>
<dbReference type="GO" id="GO:0046872">
    <property type="term" value="F:metal ion binding"/>
    <property type="evidence" value="ECO:0007669"/>
    <property type="project" value="UniProtKB-KW"/>
</dbReference>
<evidence type="ECO:0000259" key="16">
    <source>
        <dbReference type="PROSITE" id="PS50071"/>
    </source>
</evidence>
<evidence type="ECO:0000256" key="6">
    <source>
        <dbReference type="ARBA" id="ARBA00023038"/>
    </source>
</evidence>
<dbReference type="GO" id="GO:0000981">
    <property type="term" value="F:DNA-binding transcription factor activity, RNA polymerase II-specific"/>
    <property type="evidence" value="ECO:0007669"/>
    <property type="project" value="InterPro"/>
</dbReference>
<dbReference type="InterPro" id="IPR050453">
    <property type="entry name" value="LIM_Homeobox_TF"/>
</dbReference>
<dbReference type="InterPro" id="IPR017970">
    <property type="entry name" value="Homeobox_CS"/>
</dbReference>
<evidence type="ECO:0000256" key="14">
    <source>
        <dbReference type="SAM" id="MobiDB-lite"/>
    </source>
</evidence>
<dbReference type="PANTHER" id="PTHR24208:SF117">
    <property type="entry name" value="LIM_HOMEOBOX PROTEIN LHX8"/>
    <property type="match status" value="1"/>
</dbReference>
<dbReference type="GO" id="GO:0005634">
    <property type="term" value="C:nucleus"/>
    <property type="evidence" value="ECO:0007669"/>
    <property type="project" value="UniProtKB-SubCell"/>
</dbReference>
<evidence type="ECO:0000256" key="7">
    <source>
        <dbReference type="ARBA" id="ARBA00023125"/>
    </source>
</evidence>
<keyword evidence="4 12" id="KW-0862">Zinc</keyword>
<feature type="compositionally biased region" description="Low complexity" evidence="14">
    <location>
        <begin position="71"/>
        <end position="83"/>
    </location>
</feature>
<feature type="region of interest" description="Disordered" evidence="14">
    <location>
        <begin position="344"/>
        <end position="363"/>
    </location>
</feature>
<proteinExistence type="predicted"/>
<keyword evidence="3" id="KW-0677">Repeat</keyword>
<dbReference type="SMART" id="SM00389">
    <property type="entry name" value="HOX"/>
    <property type="match status" value="1"/>
</dbReference>
<feature type="DNA-binding region" description="Homeobox" evidence="11">
    <location>
        <begin position="302"/>
        <end position="346"/>
    </location>
</feature>
<keyword evidence="5" id="KW-0805">Transcription regulation</keyword>
<comment type="subcellular location">
    <subcellularLocation>
        <location evidence="1 11 13">Nucleus</location>
    </subcellularLocation>
</comment>
<keyword evidence="10 11" id="KW-0539">Nucleus</keyword>
<dbReference type="InterPro" id="IPR001781">
    <property type="entry name" value="Znf_LIM"/>
</dbReference>